<dbReference type="InterPro" id="IPR036374">
    <property type="entry name" value="OxRdtase_Mopterin-bd_sf"/>
</dbReference>
<accession>B9XIV1</accession>
<evidence type="ECO:0000259" key="2">
    <source>
        <dbReference type="Pfam" id="PF00174"/>
    </source>
</evidence>
<feature type="region of interest" description="Disordered" evidence="1">
    <location>
        <begin position="52"/>
        <end position="90"/>
    </location>
</feature>
<evidence type="ECO:0000256" key="1">
    <source>
        <dbReference type="SAM" id="MobiDB-lite"/>
    </source>
</evidence>
<dbReference type="EMBL" id="ABOX02000019">
    <property type="protein sequence ID" value="EEF60178.1"/>
    <property type="molecule type" value="Genomic_DNA"/>
</dbReference>
<dbReference type="NCBIfam" id="NF003767">
    <property type="entry name" value="PRK05363.1"/>
    <property type="match status" value="1"/>
</dbReference>
<dbReference type="OrthoDB" id="9778777at2"/>
<comment type="caution">
    <text evidence="3">The sequence shown here is derived from an EMBL/GenBank/DDBJ whole genome shotgun (WGS) entry which is preliminary data.</text>
</comment>
<dbReference type="Gene3D" id="3.90.420.10">
    <property type="entry name" value="Oxidoreductase, molybdopterin-binding domain"/>
    <property type="match status" value="1"/>
</dbReference>
<dbReference type="Proteomes" id="UP000003688">
    <property type="component" value="Unassembled WGS sequence"/>
</dbReference>
<keyword evidence="4" id="KW-1185">Reference proteome</keyword>
<dbReference type="AlphaFoldDB" id="B9XIV1"/>
<protein>
    <submittedName>
        <fullName evidence="3">Oxidoreductase molybdopterin binding</fullName>
    </submittedName>
</protein>
<dbReference type="STRING" id="320771.Cflav_PD3237"/>
<feature type="compositionally biased region" description="Polar residues" evidence="1">
    <location>
        <begin position="63"/>
        <end position="72"/>
    </location>
</feature>
<proteinExistence type="predicted"/>
<dbReference type="InterPro" id="IPR000572">
    <property type="entry name" value="OxRdtase_Mopterin-bd_dom"/>
</dbReference>
<gene>
    <name evidence="3" type="ORF">Cflav_PD3237</name>
</gene>
<dbReference type="PANTHER" id="PTHR43032:SF3">
    <property type="entry name" value="PROTEIN-METHIONINE-SULFOXIDE REDUCTASE CATALYTIC SUBUNIT MSRP"/>
    <property type="match status" value="1"/>
</dbReference>
<dbReference type="Pfam" id="PF00174">
    <property type="entry name" value="Oxidored_molyb"/>
    <property type="match status" value="1"/>
</dbReference>
<evidence type="ECO:0000313" key="4">
    <source>
        <dbReference type="Proteomes" id="UP000003688"/>
    </source>
</evidence>
<sequence length="333" mass="37625">MANIIKRPGWHIPEKLVTPESLYWNRRSFLKQMGFLGAGILSSTMIGCSKPVSESGGSGSGVTTGAVQSAKSDSSKYPAPRNPEFNPGWPLTNEKTAATYNNFYEFSTVKDRVHKLTDKFVTSPWPIQIGGLIEKPMKVDVQEMIEMMTLEERVYRFRCVEAWAMIVPWTGFPLKKLLDKIAPKSGARFVRFETFNRPDQAPGIARLSDYPWPYTEGLRLEEAMNPLTMVVTGIYGKPLPKQHGAPIRIIVPWKYGYKSIKSIVKIDLVETQPATLWETLAPSEYPFESNVNPAVPHPRWSQATERMIDSGDLVKTEPFNGYGKYVENLYKKV</sequence>
<feature type="domain" description="Oxidoreductase molybdopterin-binding" evidence="2">
    <location>
        <begin position="122"/>
        <end position="277"/>
    </location>
</feature>
<organism evidence="3 4">
    <name type="scientific">Pedosphaera parvula (strain Ellin514)</name>
    <dbReference type="NCBI Taxonomy" id="320771"/>
    <lineage>
        <taxon>Bacteria</taxon>
        <taxon>Pseudomonadati</taxon>
        <taxon>Verrucomicrobiota</taxon>
        <taxon>Pedosphaerae</taxon>
        <taxon>Pedosphaerales</taxon>
        <taxon>Pedosphaeraceae</taxon>
        <taxon>Pedosphaera</taxon>
    </lineage>
</organism>
<dbReference type="SUPFAM" id="SSF56524">
    <property type="entry name" value="Oxidoreductase molybdopterin-binding domain"/>
    <property type="match status" value="1"/>
</dbReference>
<evidence type="ECO:0000313" key="3">
    <source>
        <dbReference type="EMBL" id="EEF60178.1"/>
    </source>
</evidence>
<name>B9XIV1_PEDPL</name>
<reference evidence="3 4" key="1">
    <citation type="journal article" date="2011" name="J. Bacteriol.">
        <title>Genome sequence of 'Pedosphaera parvula' Ellin514, an aerobic Verrucomicrobial isolate from pasture soil.</title>
        <authorList>
            <person name="Kant R."/>
            <person name="van Passel M.W."/>
            <person name="Sangwan P."/>
            <person name="Palva A."/>
            <person name="Lucas S."/>
            <person name="Copeland A."/>
            <person name="Lapidus A."/>
            <person name="Glavina Del Rio T."/>
            <person name="Dalin E."/>
            <person name="Tice H."/>
            <person name="Bruce D."/>
            <person name="Goodwin L."/>
            <person name="Pitluck S."/>
            <person name="Chertkov O."/>
            <person name="Larimer F.W."/>
            <person name="Land M.L."/>
            <person name="Hauser L."/>
            <person name="Brettin T.S."/>
            <person name="Detter J.C."/>
            <person name="Han S."/>
            <person name="de Vos W.M."/>
            <person name="Janssen P.H."/>
            <person name="Smidt H."/>
        </authorList>
    </citation>
    <scope>NUCLEOTIDE SEQUENCE [LARGE SCALE GENOMIC DNA]</scope>
    <source>
        <strain evidence="3 4">Ellin514</strain>
    </source>
</reference>
<dbReference type="RefSeq" id="WP_007415744.1">
    <property type="nucleotide sequence ID" value="NZ_ABOX02000019.1"/>
</dbReference>
<dbReference type="PANTHER" id="PTHR43032">
    <property type="entry name" value="PROTEIN-METHIONINE-SULFOXIDE REDUCTASE"/>
    <property type="match status" value="1"/>
</dbReference>